<reference evidence="1 2" key="1">
    <citation type="submission" date="2017-08" db="EMBL/GenBank/DDBJ databases">
        <title>Draft genome sequence of pheromone producing symbiont Morganella morganii, of the female New Zealand grass grub Costelytra giveni.</title>
        <authorList>
            <person name="Laugraud A."/>
            <person name="Young S.D."/>
            <person name="Hurst M.H."/>
        </authorList>
    </citation>
    <scope>NUCLEOTIDE SEQUENCE [LARGE SCALE GENOMIC DNA]</scope>
    <source>
        <strain evidence="1 2">MMsCG</strain>
        <plasmid evidence="1">unnamed1</plasmid>
    </source>
</reference>
<evidence type="ECO:0000313" key="2">
    <source>
        <dbReference type="Proteomes" id="UP000286908"/>
    </source>
</evidence>
<dbReference type="AlphaFoldDB" id="A0A433ZRY6"/>
<gene>
    <name evidence="1" type="ORF">CKG00_17310</name>
</gene>
<protein>
    <submittedName>
        <fullName evidence="1">Uncharacterized protein</fullName>
    </submittedName>
</protein>
<keyword evidence="1" id="KW-0614">Plasmid</keyword>
<dbReference type="Pfam" id="PF11041">
    <property type="entry name" value="Phage_Wedge1"/>
    <property type="match status" value="1"/>
</dbReference>
<dbReference type="Proteomes" id="UP000286908">
    <property type="component" value="Unassembled WGS sequence"/>
</dbReference>
<dbReference type="InterPro" id="IPR021283">
    <property type="entry name" value="Phage_Wedge1"/>
</dbReference>
<name>A0A433ZRY6_MORMO</name>
<comment type="caution">
    <text evidence="1">The sequence shown here is derived from an EMBL/GenBank/DDBJ whole genome shotgun (WGS) entry which is preliminary data.</text>
</comment>
<dbReference type="EMBL" id="NRQY01000002">
    <property type="protein sequence ID" value="RUT64887.1"/>
    <property type="molecule type" value="Genomic_DNA"/>
</dbReference>
<feature type="non-terminal residue" evidence="1">
    <location>
        <position position="52"/>
    </location>
</feature>
<evidence type="ECO:0000313" key="1">
    <source>
        <dbReference type="EMBL" id="RUT64887.1"/>
    </source>
</evidence>
<accession>A0A433ZRY6</accession>
<dbReference type="OrthoDB" id="5465402at2"/>
<proteinExistence type="predicted"/>
<organism evidence="1 2">
    <name type="scientific">Morganella morganii</name>
    <name type="common">Proteus morganii</name>
    <dbReference type="NCBI Taxonomy" id="582"/>
    <lineage>
        <taxon>Bacteria</taxon>
        <taxon>Pseudomonadati</taxon>
        <taxon>Pseudomonadota</taxon>
        <taxon>Gammaproteobacteria</taxon>
        <taxon>Enterobacterales</taxon>
        <taxon>Morganellaceae</taxon>
        <taxon>Morganella</taxon>
    </lineage>
</organism>
<geneLocation type="plasmid" evidence="1">
    <name>unnamed1</name>
</geneLocation>
<sequence>MGEWTGISRYISTPITGVYFSLDMDDIGLDQGVWKREFDADSGFTELDDETY</sequence>